<dbReference type="OMA" id="MVVEFYT"/>
<feature type="region of interest" description="Disordered" evidence="1">
    <location>
        <begin position="152"/>
        <end position="174"/>
    </location>
</feature>
<name>A0A8W8LES2_MAGGI</name>
<dbReference type="Gene3D" id="1.20.1270.60">
    <property type="entry name" value="Arfaptin homology (AH) domain/BAR domain"/>
    <property type="match status" value="1"/>
</dbReference>
<evidence type="ECO:0000313" key="3">
    <source>
        <dbReference type="Proteomes" id="UP000005408"/>
    </source>
</evidence>
<feature type="compositionally biased region" description="Basic and acidic residues" evidence="1">
    <location>
        <begin position="161"/>
        <end position="174"/>
    </location>
</feature>
<reference evidence="2" key="1">
    <citation type="submission" date="2022-08" db="UniProtKB">
        <authorList>
            <consortium name="EnsemblMetazoa"/>
        </authorList>
    </citation>
    <scope>IDENTIFICATION</scope>
    <source>
        <strain evidence="2">05x7-T-G4-1.051#20</strain>
    </source>
</reference>
<dbReference type="SUPFAM" id="SSF103657">
    <property type="entry name" value="BAR/IMD domain-like"/>
    <property type="match status" value="1"/>
</dbReference>
<organism evidence="2 3">
    <name type="scientific">Magallana gigas</name>
    <name type="common">Pacific oyster</name>
    <name type="synonym">Crassostrea gigas</name>
    <dbReference type="NCBI Taxonomy" id="29159"/>
    <lineage>
        <taxon>Eukaryota</taxon>
        <taxon>Metazoa</taxon>
        <taxon>Spiralia</taxon>
        <taxon>Lophotrochozoa</taxon>
        <taxon>Mollusca</taxon>
        <taxon>Bivalvia</taxon>
        <taxon>Autobranchia</taxon>
        <taxon>Pteriomorphia</taxon>
        <taxon>Ostreida</taxon>
        <taxon>Ostreoidea</taxon>
        <taxon>Ostreidae</taxon>
        <taxon>Magallana</taxon>
    </lineage>
</organism>
<dbReference type="AlphaFoldDB" id="A0A8W8LES2"/>
<dbReference type="OrthoDB" id="6076747at2759"/>
<dbReference type="EnsemblMetazoa" id="G27733.1">
    <property type="protein sequence ID" value="G27733.1:cds"/>
    <property type="gene ID" value="G27733"/>
</dbReference>
<dbReference type="InterPro" id="IPR027267">
    <property type="entry name" value="AH/BAR_dom_sf"/>
</dbReference>
<protein>
    <submittedName>
        <fullName evidence="2">Uncharacterized protein</fullName>
    </submittedName>
</protein>
<evidence type="ECO:0000313" key="2">
    <source>
        <dbReference type="EnsemblMetazoa" id="G27733.1:cds"/>
    </source>
</evidence>
<keyword evidence="3" id="KW-1185">Reference proteome</keyword>
<accession>A0A8W8LES2</accession>
<proteinExistence type="predicted"/>
<dbReference type="Proteomes" id="UP000005408">
    <property type="component" value="Unassembled WGS sequence"/>
</dbReference>
<sequence>MNFEIPNTMTYFVYDVTSYHRSQGKIHNFHKMDKENISPEDMVVEFYTQVNAFQVLAKKMDAYISTIIAMKRGMSGVTNALLLFCGTDWPGMDHFKSLLKDLDDSWDLLEKDVSKLGDGFQDFADKFYVILDLRVKIEEGTQALRHYRREAEKMKKNKQKSQNERDEFARMSTQKERELKEMRRKLEVDVNELCKTQRNFIINQFRKFFEVHGTFCRDFQEIEGKLLDSLVNFYPKRK</sequence>
<evidence type="ECO:0000256" key="1">
    <source>
        <dbReference type="SAM" id="MobiDB-lite"/>
    </source>
</evidence>